<keyword evidence="5" id="KW-0067">ATP-binding</keyword>
<dbReference type="PANTHER" id="PTHR22974:SF21">
    <property type="entry name" value="DUAL SPECIFICITY PROTEIN KINASE TTK"/>
    <property type="match status" value="1"/>
</dbReference>
<dbReference type="GO" id="GO:0034501">
    <property type="term" value="P:protein localization to kinetochore"/>
    <property type="evidence" value="ECO:0007669"/>
    <property type="project" value="TreeGrafter"/>
</dbReference>
<dbReference type="GO" id="GO:0005634">
    <property type="term" value="C:nucleus"/>
    <property type="evidence" value="ECO:0007669"/>
    <property type="project" value="TreeGrafter"/>
</dbReference>
<dbReference type="HOGENOM" id="CLU_005931_0_1_1"/>
<dbReference type="SUPFAM" id="SSF56112">
    <property type="entry name" value="Protein kinase-like (PK-like)"/>
    <property type="match status" value="1"/>
</dbReference>
<evidence type="ECO:0000313" key="8">
    <source>
        <dbReference type="Proteomes" id="UP000012174"/>
    </source>
</evidence>
<sequence>MFQASQRHSSQTYFAAEYDTALNRFRALRDEYGRKTSCGREFVIVSEVTRRLRKRSEAYNHGSSDHYCSDLEHLRITAHHAHFSYPPDLHPEDLDKYLSVFYILIELGCPQHIRLFLDRGLDDQHLPIALEDLKSKISLPPTSDEDNFHESFFREQYRWSPMVFDLNMGGNDSKHDPVIPLYRKEKIEPRRGGSAPGHISTLWKVEVPEELVTERLRDKIANAQIQRQVEGTDEIATHYQFALKQYPASKHSLFAKERVMVNALRDQDGMVRYFGWFRSYEVEGDQSTECYNLVLELGEMDLSEAFQKHLPPMSPSEILGFWERMRDLWFALKTIHTLQVDELNYNMCHGDIKPENILWVDGRFKIADPAEAGIEVSTQPDISETSMTGGTVTYASPEKSRYIADGAPGSARISLKSDVWSLGLARKSDNLTRRVLDLVDKKMLVGQVELRAETSDICKLMVDQIHEQQNGVHWDDLRPGFETFLDEVEGLVETQFTGLDGTTYYLSGNERSPSPTMNIKILAWRALGYDEDGMELYFTNPDTQASVQQSPEQEVEDFVRAMRNGEPQGGGVTRRESGIIPTLMRILAGYSAARERKPKTILILTDGIWEGTNEKDVDTLITSHIKLLGLANPRDRYNAAHFRPVTFEFIRFGHDPAGMERLRRLDDDLKERGVPDLIDTEPADGDVYKMFLGSISGRYG</sequence>
<dbReference type="OrthoDB" id="9992527at2759"/>
<dbReference type="GO" id="GO:0033316">
    <property type="term" value="P:meiotic spindle assembly checkpoint signaling"/>
    <property type="evidence" value="ECO:0007669"/>
    <property type="project" value="TreeGrafter"/>
</dbReference>
<dbReference type="Gene3D" id="1.10.510.10">
    <property type="entry name" value="Transferase(Phosphotransferase) domain 1"/>
    <property type="match status" value="1"/>
</dbReference>
<keyword evidence="1" id="KW-0723">Serine/threonine-protein kinase</keyword>
<accession>M7T8X9</accession>
<gene>
    <name evidence="7" type="ORF">UCREL1_9966</name>
</gene>
<keyword evidence="3" id="KW-0547">Nucleotide-binding</keyword>
<name>M7T8X9_EUTLA</name>
<evidence type="ECO:0000313" key="7">
    <source>
        <dbReference type="EMBL" id="EMR63095.1"/>
    </source>
</evidence>
<dbReference type="Proteomes" id="UP000012174">
    <property type="component" value="Unassembled WGS sequence"/>
</dbReference>
<dbReference type="GO" id="GO:0004712">
    <property type="term" value="F:protein serine/threonine/tyrosine kinase activity"/>
    <property type="evidence" value="ECO:0007669"/>
    <property type="project" value="TreeGrafter"/>
</dbReference>
<dbReference type="GO" id="GO:0007059">
    <property type="term" value="P:chromosome segregation"/>
    <property type="evidence" value="ECO:0007669"/>
    <property type="project" value="TreeGrafter"/>
</dbReference>
<dbReference type="KEGG" id="ela:UCREL1_9966"/>
<dbReference type="InterPro" id="IPR000719">
    <property type="entry name" value="Prot_kinase_dom"/>
</dbReference>
<dbReference type="GO" id="GO:0005524">
    <property type="term" value="F:ATP binding"/>
    <property type="evidence" value="ECO:0007669"/>
    <property type="project" value="UniProtKB-KW"/>
</dbReference>
<dbReference type="SMART" id="SM00220">
    <property type="entry name" value="S_TKc"/>
    <property type="match status" value="1"/>
</dbReference>
<dbReference type="STRING" id="1287681.M7T8X9"/>
<dbReference type="PROSITE" id="PS50011">
    <property type="entry name" value="PROTEIN_KINASE_DOM"/>
    <property type="match status" value="1"/>
</dbReference>
<evidence type="ECO:0000256" key="4">
    <source>
        <dbReference type="ARBA" id="ARBA00022777"/>
    </source>
</evidence>
<evidence type="ECO:0000259" key="6">
    <source>
        <dbReference type="PROSITE" id="PS50011"/>
    </source>
</evidence>
<keyword evidence="8" id="KW-1185">Reference proteome</keyword>
<evidence type="ECO:0000256" key="1">
    <source>
        <dbReference type="ARBA" id="ARBA00022527"/>
    </source>
</evidence>
<feature type="domain" description="Protein kinase" evidence="6">
    <location>
        <begin position="214"/>
        <end position="650"/>
    </location>
</feature>
<dbReference type="EMBL" id="KB707280">
    <property type="protein sequence ID" value="EMR63095.1"/>
    <property type="molecule type" value="Genomic_DNA"/>
</dbReference>
<keyword evidence="4 7" id="KW-0418">Kinase</keyword>
<keyword evidence="2" id="KW-0808">Transferase</keyword>
<dbReference type="PANTHER" id="PTHR22974">
    <property type="entry name" value="MIXED LINEAGE PROTEIN KINASE"/>
    <property type="match status" value="1"/>
</dbReference>
<evidence type="ECO:0000256" key="3">
    <source>
        <dbReference type="ARBA" id="ARBA00022741"/>
    </source>
</evidence>
<evidence type="ECO:0000256" key="5">
    <source>
        <dbReference type="ARBA" id="ARBA00022840"/>
    </source>
</evidence>
<evidence type="ECO:0000256" key="2">
    <source>
        <dbReference type="ARBA" id="ARBA00022679"/>
    </source>
</evidence>
<dbReference type="GO" id="GO:0007094">
    <property type="term" value="P:mitotic spindle assembly checkpoint signaling"/>
    <property type="evidence" value="ECO:0007669"/>
    <property type="project" value="TreeGrafter"/>
</dbReference>
<reference evidence="8" key="1">
    <citation type="journal article" date="2013" name="Genome Announc.">
        <title>Draft genome sequence of the grapevine dieback fungus Eutypa lata UCR-EL1.</title>
        <authorList>
            <person name="Blanco-Ulate B."/>
            <person name="Rolshausen P.E."/>
            <person name="Cantu D."/>
        </authorList>
    </citation>
    <scope>NUCLEOTIDE SEQUENCE [LARGE SCALE GENOMIC DNA]</scope>
    <source>
        <strain evidence="8">UCR-EL1</strain>
    </source>
</reference>
<organism evidence="7 8">
    <name type="scientific">Eutypa lata (strain UCR-EL1)</name>
    <name type="common">Grapevine dieback disease fungus</name>
    <name type="synonym">Eutypa armeniacae</name>
    <dbReference type="NCBI Taxonomy" id="1287681"/>
    <lineage>
        <taxon>Eukaryota</taxon>
        <taxon>Fungi</taxon>
        <taxon>Dikarya</taxon>
        <taxon>Ascomycota</taxon>
        <taxon>Pezizomycotina</taxon>
        <taxon>Sordariomycetes</taxon>
        <taxon>Xylariomycetidae</taxon>
        <taxon>Xylariales</taxon>
        <taxon>Diatrypaceae</taxon>
        <taxon>Eutypa</taxon>
    </lineage>
</organism>
<protein>
    <submittedName>
        <fullName evidence="7">Putative camp-dependent protein kinase catalytic protein</fullName>
    </submittedName>
</protein>
<dbReference type="GO" id="GO:0000776">
    <property type="term" value="C:kinetochore"/>
    <property type="evidence" value="ECO:0007669"/>
    <property type="project" value="TreeGrafter"/>
</dbReference>
<proteinExistence type="predicted"/>
<dbReference type="GO" id="GO:0004674">
    <property type="term" value="F:protein serine/threonine kinase activity"/>
    <property type="evidence" value="ECO:0007669"/>
    <property type="project" value="UniProtKB-KW"/>
</dbReference>
<dbReference type="InterPro" id="IPR011009">
    <property type="entry name" value="Kinase-like_dom_sf"/>
</dbReference>
<dbReference type="AlphaFoldDB" id="M7T8X9"/>
<dbReference type="Pfam" id="PF00069">
    <property type="entry name" value="Pkinase"/>
    <property type="match status" value="1"/>
</dbReference>
<dbReference type="eggNOG" id="KOG0596">
    <property type="taxonomic scope" value="Eukaryota"/>
</dbReference>